<dbReference type="KEGG" id="ncv:NCAV_0454"/>
<name>A0A2K5APQ8_9ARCH</name>
<protein>
    <recommendedName>
        <fullName evidence="3">TFIIB-type domain-containing protein</fullName>
    </recommendedName>
</protein>
<organism evidence="1 2">
    <name type="scientific">Candidatus Nitrosocaldus cavascurensis</name>
    <dbReference type="NCBI Taxonomy" id="2058097"/>
    <lineage>
        <taxon>Archaea</taxon>
        <taxon>Nitrososphaerota</taxon>
        <taxon>Nitrososphaeria</taxon>
        <taxon>Candidatus Nitrosocaldales</taxon>
        <taxon>Candidatus Nitrosocaldaceae</taxon>
        <taxon>Candidatus Nitrosocaldus</taxon>
    </lineage>
</organism>
<sequence>MNRLVQLEHSKSCPLCKGNLLHAVDGEIICSRCGAVLGYSNNNDDSIIRYRRIEPNLYNAVHVGTEAYLSRSARFYSSSKDEQLLSLFSNLCERLSLPWNIAFECWSYYSKLLKCVKMGSAELAMLVVYTVCNRYSLRKSQEEIRDAVELVYARRYLPTIQRILLNFANEVYRCKDANMVEMYMHFLDIDERARRRARKILSIINNVNLKKVMNVAC</sequence>
<evidence type="ECO:0008006" key="3">
    <source>
        <dbReference type="Google" id="ProtNLM"/>
    </source>
</evidence>
<dbReference type="RefSeq" id="WP_148695122.1">
    <property type="nucleotide sequence ID" value="NZ_LT981265.1"/>
</dbReference>
<gene>
    <name evidence="1" type="ORF">NCAV_0454</name>
</gene>
<dbReference type="GeneID" id="41594547"/>
<dbReference type="EMBL" id="LT981265">
    <property type="protein sequence ID" value="SPC33648.1"/>
    <property type="molecule type" value="Genomic_DNA"/>
</dbReference>
<dbReference type="AlphaFoldDB" id="A0A2K5APQ8"/>
<dbReference type="Proteomes" id="UP000236248">
    <property type="component" value="Chromosome NCAV"/>
</dbReference>
<accession>A0A2K5APQ8</accession>
<reference evidence="2" key="1">
    <citation type="submission" date="2018-01" db="EMBL/GenBank/DDBJ databases">
        <authorList>
            <person name="Kerou L M."/>
        </authorList>
    </citation>
    <scope>NUCLEOTIDE SEQUENCE [LARGE SCALE GENOMIC DNA]</scope>
    <source>
        <strain evidence="2">SCU2</strain>
    </source>
</reference>
<proteinExistence type="predicted"/>
<keyword evidence="2" id="KW-1185">Reference proteome</keyword>
<dbReference type="Gene3D" id="1.10.472.170">
    <property type="match status" value="1"/>
</dbReference>
<evidence type="ECO:0000313" key="2">
    <source>
        <dbReference type="Proteomes" id="UP000236248"/>
    </source>
</evidence>
<evidence type="ECO:0000313" key="1">
    <source>
        <dbReference type="EMBL" id="SPC33648.1"/>
    </source>
</evidence>